<dbReference type="Proteomes" id="UP000244649">
    <property type="component" value="Unassembled WGS sequence"/>
</dbReference>
<dbReference type="PROSITE" id="PS01161">
    <property type="entry name" value="GLC_GALNAC_ISOMERASE"/>
    <property type="match status" value="1"/>
</dbReference>
<dbReference type="InterPro" id="IPR037171">
    <property type="entry name" value="NagB/RpiA_transferase-like"/>
</dbReference>
<protein>
    <recommendedName>
        <fullName evidence="3">Glucosamine-6-phosphate deaminase</fullName>
        <ecNumber evidence="3">3.5.99.6</ecNumber>
    </recommendedName>
</protein>
<dbReference type="InterPro" id="IPR006148">
    <property type="entry name" value="Glc/Gal-6P_isomerase"/>
</dbReference>
<dbReference type="InterPro" id="IPR018321">
    <property type="entry name" value="Glucosamine6P_isomerase_CS"/>
</dbReference>
<dbReference type="Gene3D" id="3.40.50.1360">
    <property type="match status" value="1"/>
</dbReference>
<dbReference type="GO" id="GO:0004342">
    <property type="term" value="F:glucosamine-6-phosphate deaminase activity"/>
    <property type="evidence" value="ECO:0007669"/>
    <property type="project" value="UniProtKB-UniRule"/>
</dbReference>
<dbReference type="NCBIfam" id="NF001684">
    <property type="entry name" value="PRK00443.1-4"/>
    <property type="match status" value="1"/>
</dbReference>
<dbReference type="PANTHER" id="PTHR11280">
    <property type="entry name" value="GLUCOSAMINE-6-PHOSPHATE ISOMERASE"/>
    <property type="match status" value="1"/>
</dbReference>
<dbReference type="GO" id="GO:0019262">
    <property type="term" value="P:N-acetylneuraminate catabolic process"/>
    <property type="evidence" value="ECO:0007669"/>
    <property type="project" value="TreeGrafter"/>
</dbReference>
<evidence type="ECO:0000313" key="5">
    <source>
        <dbReference type="EMBL" id="PVE79470.1"/>
    </source>
</evidence>
<evidence type="ECO:0000259" key="4">
    <source>
        <dbReference type="Pfam" id="PF01182"/>
    </source>
</evidence>
<dbReference type="GO" id="GO:0005975">
    <property type="term" value="P:carbohydrate metabolic process"/>
    <property type="evidence" value="ECO:0007669"/>
    <property type="project" value="InterPro"/>
</dbReference>
<dbReference type="Pfam" id="PF01182">
    <property type="entry name" value="Glucosamine_iso"/>
    <property type="match status" value="1"/>
</dbReference>
<sequence>MEVVVVPTPEDAATLVADAYAALLRRTPAAVLGLATGSTPLPVYRELARRHRDEGLSFARARGFLLDEYVGLPTGHPERYREFIRTELEQHVDFAPGAIVGPGDLDVAPLEAGPAYEQLIREAGGIDLQILGIGTDGHLAFNMPMSSLSSRTRLKTLTPRTRHDNARFFDGDLDRVPTHCLTQGLATILDSRHAVMLGFGRGKAQAVREAVEGPLSSRWPASVLQLHPHATVVVDEDAASQLAFTDYYRTTYAGKPVGQGL</sequence>
<dbReference type="GO" id="GO:0006043">
    <property type="term" value="P:glucosamine catabolic process"/>
    <property type="evidence" value="ECO:0007669"/>
    <property type="project" value="TreeGrafter"/>
</dbReference>
<comment type="caution">
    <text evidence="5">The sequence shown here is derived from an EMBL/GenBank/DDBJ whole genome shotgun (WGS) entry which is preliminary data.</text>
</comment>
<accession>A0A2T7WXC3</accession>
<dbReference type="EMBL" id="QDFT01000002">
    <property type="protein sequence ID" value="PVE79470.1"/>
    <property type="molecule type" value="Genomic_DNA"/>
</dbReference>
<dbReference type="AlphaFoldDB" id="A0A2T7WXC3"/>
<dbReference type="NCBIfam" id="TIGR00502">
    <property type="entry name" value="nagB"/>
    <property type="match status" value="1"/>
</dbReference>
<evidence type="ECO:0000256" key="3">
    <source>
        <dbReference type="NCBIfam" id="TIGR00502"/>
    </source>
</evidence>
<dbReference type="PANTHER" id="PTHR11280:SF5">
    <property type="entry name" value="GLUCOSAMINE-6-PHOSPHATE ISOMERASE"/>
    <property type="match status" value="1"/>
</dbReference>
<dbReference type="GO" id="GO:0005737">
    <property type="term" value="C:cytoplasm"/>
    <property type="evidence" value="ECO:0007669"/>
    <property type="project" value="TreeGrafter"/>
</dbReference>
<keyword evidence="2" id="KW-0119">Carbohydrate metabolism</keyword>
<organism evidence="5 6">
    <name type="scientific">Microbacterium testaceum</name>
    <name type="common">Aureobacterium testaceum</name>
    <name type="synonym">Brevibacterium testaceum</name>
    <dbReference type="NCBI Taxonomy" id="2033"/>
    <lineage>
        <taxon>Bacteria</taxon>
        <taxon>Bacillati</taxon>
        <taxon>Actinomycetota</taxon>
        <taxon>Actinomycetes</taxon>
        <taxon>Micrococcales</taxon>
        <taxon>Microbacteriaceae</taxon>
        <taxon>Microbacterium</taxon>
    </lineage>
</organism>
<proteinExistence type="predicted"/>
<dbReference type="InterPro" id="IPR004547">
    <property type="entry name" value="Glucosamine6P_isomerase"/>
</dbReference>
<evidence type="ECO:0000313" key="6">
    <source>
        <dbReference type="Proteomes" id="UP000244649"/>
    </source>
</evidence>
<name>A0A2T7WXC3_MICTE</name>
<evidence type="ECO:0000256" key="2">
    <source>
        <dbReference type="ARBA" id="ARBA00023277"/>
    </source>
</evidence>
<reference evidence="5 6" key="1">
    <citation type="submission" date="2018-04" db="EMBL/GenBank/DDBJ databases">
        <authorList>
            <person name="Go L.Y."/>
            <person name="Mitchell J.A."/>
        </authorList>
    </citation>
    <scope>NUCLEOTIDE SEQUENCE [LARGE SCALE GENOMIC DNA]</scope>
    <source>
        <strain evidence="5 6">TPD7010</strain>
    </source>
</reference>
<dbReference type="GO" id="GO:0006046">
    <property type="term" value="P:N-acetylglucosamine catabolic process"/>
    <property type="evidence" value="ECO:0007669"/>
    <property type="project" value="UniProtKB-UniRule"/>
</dbReference>
<dbReference type="EC" id="3.5.99.6" evidence="3"/>
<dbReference type="RefSeq" id="WP_116536396.1">
    <property type="nucleotide sequence ID" value="NZ_JAQDQE010000010.1"/>
</dbReference>
<evidence type="ECO:0000256" key="1">
    <source>
        <dbReference type="ARBA" id="ARBA00022801"/>
    </source>
</evidence>
<dbReference type="GO" id="GO:0042802">
    <property type="term" value="F:identical protein binding"/>
    <property type="evidence" value="ECO:0007669"/>
    <property type="project" value="TreeGrafter"/>
</dbReference>
<dbReference type="SUPFAM" id="SSF100950">
    <property type="entry name" value="NagB/RpiA/CoA transferase-like"/>
    <property type="match status" value="1"/>
</dbReference>
<keyword evidence="1" id="KW-0378">Hydrolase</keyword>
<dbReference type="CDD" id="cd01399">
    <property type="entry name" value="GlcN6P_deaminase"/>
    <property type="match status" value="1"/>
</dbReference>
<feature type="domain" description="Glucosamine/galactosamine-6-phosphate isomerase" evidence="4">
    <location>
        <begin position="11"/>
        <end position="226"/>
    </location>
</feature>
<gene>
    <name evidence="5" type="primary">nagB</name>
    <name evidence="5" type="ORF">DC432_01610</name>
</gene>